<dbReference type="PANTHER" id="PTHR31118">
    <property type="entry name" value="CYCLASE-LIKE PROTEIN 2"/>
    <property type="match status" value="1"/>
</dbReference>
<dbReference type="AlphaFoldDB" id="X0S686"/>
<evidence type="ECO:0000256" key="3">
    <source>
        <dbReference type="ARBA" id="ARBA00011738"/>
    </source>
</evidence>
<evidence type="ECO:0000256" key="7">
    <source>
        <dbReference type="ARBA" id="ARBA00023079"/>
    </source>
</evidence>
<reference evidence="8" key="1">
    <citation type="journal article" date="2014" name="Front. Microbiol.">
        <title>High frequency of phylogenetically diverse reductive dehalogenase-homologous genes in deep subseafloor sedimentary metagenomes.</title>
        <authorList>
            <person name="Kawai M."/>
            <person name="Futagami T."/>
            <person name="Toyoda A."/>
            <person name="Takaki Y."/>
            <person name="Nishi S."/>
            <person name="Hori S."/>
            <person name="Arai W."/>
            <person name="Tsubouchi T."/>
            <person name="Morono Y."/>
            <person name="Uchiyama I."/>
            <person name="Ito T."/>
            <person name="Fujiyama A."/>
            <person name="Inagaki F."/>
            <person name="Takami H."/>
        </authorList>
    </citation>
    <scope>NUCLEOTIDE SEQUENCE</scope>
    <source>
        <strain evidence="8">Expedition CK06-06</strain>
    </source>
</reference>
<evidence type="ECO:0000256" key="4">
    <source>
        <dbReference type="ARBA" id="ARBA00022723"/>
    </source>
</evidence>
<sequence length="213" mass="23434">SVPLRNAMVHWPGDPPVRIERTLDMERGDASNLSTISMGSHTGTHMDAPLHFIGKGKGIDKMPLEATVGRARVIEIHDTESIKPEELAHHRIRRGERVLFKTQNSLRGWNTESFIEDFVFISKEAARFLVDRGVIVVGVDYLSVGGFKKDGVETHKTLLKAGIWIIEGLNLSGVKQGKYDLICLPLKLNKGDGAPARAILKPVPAARAGESKE</sequence>
<organism evidence="8">
    <name type="scientific">marine sediment metagenome</name>
    <dbReference type="NCBI Taxonomy" id="412755"/>
    <lineage>
        <taxon>unclassified sequences</taxon>
        <taxon>metagenomes</taxon>
        <taxon>ecological metagenomes</taxon>
    </lineage>
</organism>
<dbReference type="Pfam" id="PF04199">
    <property type="entry name" value="Cyclase"/>
    <property type="match status" value="1"/>
</dbReference>
<dbReference type="GO" id="GO:0019441">
    <property type="term" value="P:L-tryptophan catabolic process to kynurenine"/>
    <property type="evidence" value="ECO:0007669"/>
    <property type="project" value="InterPro"/>
</dbReference>
<comment type="caution">
    <text evidence="8">The sequence shown here is derived from an EMBL/GenBank/DDBJ whole genome shotgun (WGS) entry which is preliminary data.</text>
</comment>
<dbReference type="PANTHER" id="PTHR31118:SF32">
    <property type="entry name" value="KYNURENINE FORMAMIDASE"/>
    <property type="match status" value="1"/>
</dbReference>
<evidence type="ECO:0000313" key="8">
    <source>
        <dbReference type="EMBL" id="GAF76563.1"/>
    </source>
</evidence>
<dbReference type="GO" id="GO:0004061">
    <property type="term" value="F:arylformamidase activity"/>
    <property type="evidence" value="ECO:0007669"/>
    <property type="project" value="InterPro"/>
</dbReference>
<dbReference type="SUPFAM" id="SSF102198">
    <property type="entry name" value="Putative cyclase"/>
    <property type="match status" value="1"/>
</dbReference>
<dbReference type="Gene3D" id="3.50.30.50">
    <property type="entry name" value="Putative cyclase"/>
    <property type="match status" value="1"/>
</dbReference>
<protein>
    <recommendedName>
        <fullName evidence="9">Cyclase family protein</fullName>
    </recommendedName>
</protein>
<gene>
    <name evidence="8" type="ORF">S01H1_00979</name>
</gene>
<dbReference type="InterPro" id="IPR007325">
    <property type="entry name" value="KFase/CYL"/>
</dbReference>
<dbReference type="EMBL" id="BARS01000387">
    <property type="protein sequence ID" value="GAF76563.1"/>
    <property type="molecule type" value="Genomic_DNA"/>
</dbReference>
<evidence type="ECO:0000256" key="5">
    <source>
        <dbReference type="ARBA" id="ARBA00022801"/>
    </source>
</evidence>
<dbReference type="FunFam" id="3.50.30.50:FF:000001">
    <property type="entry name" value="Kynurenine formamidase"/>
    <property type="match status" value="1"/>
</dbReference>
<keyword evidence="7" id="KW-0823">Tryptophan catabolism</keyword>
<feature type="non-terminal residue" evidence="8">
    <location>
        <position position="1"/>
    </location>
</feature>
<evidence type="ECO:0008006" key="9">
    <source>
        <dbReference type="Google" id="ProtNLM"/>
    </source>
</evidence>
<keyword evidence="5" id="KW-0378">Hydrolase</keyword>
<dbReference type="InterPro" id="IPR037175">
    <property type="entry name" value="KFase_sf"/>
</dbReference>
<proteinExistence type="predicted"/>
<keyword evidence="4" id="KW-0479">Metal-binding</keyword>
<accession>X0S686</accession>
<evidence type="ECO:0000256" key="2">
    <source>
        <dbReference type="ARBA" id="ARBA00005023"/>
    </source>
</evidence>
<evidence type="ECO:0000256" key="1">
    <source>
        <dbReference type="ARBA" id="ARBA00001947"/>
    </source>
</evidence>
<keyword evidence="6" id="KW-0862">Zinc</keyword>
<comment type="cofactor">
    <cofactor evidence="1">
        <name>Zn(2+)</name>
        <dbReference type="ChEBI" id="CHEBI:29105"/>
    </cofactor>
</comment>
<comment type="subunit">
    <text evidence="3">Homodimer.</text>
</comment>
<comment type="pathway">
    <text evidence="2">Amino-acid degradation.</text>
</comment>
<evidence type="ECO:0000256" key="6">
    <source>
        <dbReference type="ARBA" id="ARBA00022833"/>
    </source>
</evidence>
<dbReference type="GO" id="GO:0046872">
    <property type="term" value="F:metal ion binding"/>
    <property type="evidence" value="ECO:0007669"/>
    <property type="project" value="UniProtKB-KW"/>
</dbReference>
<name>X0S686_9ZZZZ</name>